<protein>
    <recommendedName>
        <fullName evidence="8">Transmembrane protein 161A</fullName>
    </recommendedName>
</protein>
<dbReference type="GO" id="GO:0034599">
    <property type="term" value="P:cellular response to oxidative stress"/>
    <property type="evidence" value="ECO:0007669"/>
    <property type="project" value="Ensembl"/>
</dbReference>
<evidence type="ECO:0000256" key="8">
    <source>
        <dbReference type="ARBA" id="ARBA00040182"/>
    </source>
</evidence>
<accession>A0A8B9BFP4</accession>
<proteinExistence type="inferred from homology"/>
<organism evidence="10 11">
    <name type="scientific">Anser brachyrhynchus</name>
    <name type="common">Pink-footed goose</name>
    <dbReference type="NCBI Taxonomy" id="132585"/>
    <lineage>
        <taxon>Eukaryota</taxon>
        <taxon>Metazoa</taxon>
        <taxon>Chordata</taxon>
        <taxon>Craniata</taxon>
        <taxon>Vertebrata</taxon>
        <taxon>Euteleostomi</taxon>
        <taxon>Archelosauria</taxon>
        <taxon>Archosauria</taxon>
        <taxon>Dinosauria</taxon>
        <taxon>Saurischia</taxon>
        <taxon>Theropoda</taxon>
        <taxon>Coelurosauria</taxon>
        <taxon>Aves</taxon>
        <taxon>Neognathae</taxon>
        <taxon>Galloanserae</taxon>
        <taxon>Anseriformes</taxon>
        <taxon>Anatidae</taxon>
        <taxon>Anserinae</taxon>
        <taxon>Anser</taxon>
    </lineage>
</organism>
<keyword evidence="4" id="KW-0732">Signal</keyword>
<evidence type="ECO:0000256" key="6">
    <source>
        <dbReference type="ARBA" id="ARBA00023136"/>
    </source>
</evidence>
<evidence type="ECO:0000256" key="4">
    <source>
        <dbReference type="ARBA" id="ARBA00022729"/>
    </source>
</evidence>
<dbReference type="Pfam" id="PF10268">
    <property type="entry name" value="Tmemb_161AB"/>
    <property type="match status" value="1"/>
</dbReference>
<dbReference type="Proteomes" id="UP000694426">
    <property type="component" value="Unplaced"/>
</dbReference>
<evidence type="ECO:0000256" key="9">
    <source>
        <dbReference type="SAM" id="Phobius"/>
    </source>
</evidence>
<evidence type="ECO:0000256" key="5">
    <source>
        <dbReference type="ARBA" id="ARBA00022989"/>
    </source>
</evidence>
<reference evidence="10" key="1">
    <citation type="submission" date="2025-08" db="UniProtKB">
        <authorList>
            <consortium name="Ensembl"/>
        </authorList>
    </citation>
    <scope>IDENTIFICATION</scope>
</reference>
<evidence type="ECO:0000256" key="3">
    <source>
        <dbReference type="ARBA" id="ARBA00022692"/>
    </source>
</evidence>
<keyword evidence="7" id="KW-0325">Glycoprotein</keyword>
<dbReference type="InterPro" id="IPR019395">
    <property type="entry name" value="Transmembrane_161A/B"/>
</dbReference>
<keyword evidence="3 9" id="KW-0812">Transmembrane</keyword>
<feature type="transmembrane region" description="Helical" evidence="9">
    <location>
        <begin position="508"/>
        <end position="530"/>
    </location>
</feature>
<dbReference type="GeneTree" id="ENSGT00390000000672"/>
<keyword evidence="11" id="KW-1185">Reference proteome</keyword>
<feature type="transmembrane region" description="Helical" evidence="9">
    <location>
        <begin position="265"/>
        <end position="286"/>
    </location>
</feature>
<feature type="transmembrane region" description="Helical" evidence="9">
    <location>
        <begin position="133"/>
        <end position="153"/>
    </location>
</feature>
<keyword evidence="6 9" id="KW-0472">Membrane</keyword>
<feature type="transmembrane region" description="Helical" evidence="9">
    <location>
        <begin position="222"/>
        <end position="244"/>
    </location>
</feature>
<dbReference type="Ensembl" id="ENSABRT00000005194.1">
    <property type="protein sequence ID" value="ENSABRP00000003603.1"/>
    <property type="gene ID" value="ENSABRG00000003380.1"/>
</dbReference>
<dbReference type="PANTHER" id="PTHR13624:SF4">
    <property type="entry name" value="TRANSMEMBRANE PROTEIN 161A"/>
    <property type="match status" value="1"/>
</dbReference>
<evidence type="ECO:0000256" key="1">
    <source>
        <dbReference type="ARBA" id="ARBA00004141"/>
    </source>
</evidence>
<comment type="similarity">
    <text evidence="2">Belongs to the TMEM161 family.</text>
</comment>
<dbReference type="GO" id="GO:1902230">
    <property type="term" value="P:negative regulation of intrinsic apoptotic signaling pathway in response to DNA damage"/>
    <property type="evidence" value="ECO:0007669"/>
    <property type="project" value="Ensembl"/>
</dbReference>
<dbReference type="GO" id="GO:0045739">
    <property type="term" value="P:positive regulation of DNA repair"/>
    <property type="evidence" value="ECO:0007669"/>
    <property type="project" value="Ensembl"/>
</dbReference>
<sequence length="537" mass="59827">MGVQVVVSLLAASVMQKLAPHCSFARWLLCNGSLHRYKHPSEEELRALAGKQRPKAKRDRRVNGVLDDKPLSVPRDINLRLDTSPITAVDALVLRYFLEYQWFVDFAVYSTAVYVFTEGYFCLADPQKETNIGVLWCLLTVVFSVKVFFMVMRHYFRSEEGGERSVCLTFAFFFLLLAMVALVIREDYLEFGLEPGLAGVSSNLESVLKQRGWEWTLPLGKLAFKLGLVALCSFLGACLTFPGLRLAQTHLDALRMAADKPLTQVLLHVSFLAPVIVVVMWIKPISRDFLLHAPMGKQTVQIMSDSAYNTARLWTIVGLCLLRLAVTRHHLQAYLCLAERWVEQMRKEAGRIAVVEIQRKITRIYCYVSVVSLQYLGPVILTLHCALLLKTLGESSASRQHPRQPQVLEVGAELAPMHARSALGLGHRHICGVGMGLHRRGRSSGSCPLCHTGHHSWGLYPEPSPVPPAATAAPSRPGSEDGEDVRAAVEQITGVLGGIFTPLFFRGLLAFLTWWVAVCQVVTSLFGLYFHQYLAAS</sequence>
<reference evidence="10" key="2">
    <citation type="submission" date="2025-09" db="UniProtKB">
        <authorList>
            <consortium name="Ensembl"/>
        </authorList>
    </citation>
    <scope>IDENTIFICATION</scope>
</reference>
<comment type="subcellular location">
    <subcellularLocation>
        <location evidence="1">Membrane</location>
        <topology evidence="1">Multi-pass membrane protein</topology>
    </subcellularLocation>
</comment>
<dbReference type="GO" id="GO:0034644">
    <property type="term" value="P:cellular response to UV"/>
    <property type="evidence" value="ECO:0007669"/>
    <property type="project" value="Ensembl"/>
</dbReference>
<evidence type="ECO:0000256" key="2">
    <source>
        <dbReference type="ARBA" id="ARBA00009706"/>
    </source>
</evidence>
<dbReference type="GO" id="GO:0032526">
    <property type="term" value="P:response to retinoic acid"/>
    <property type="evidence" value="ECO:0007669"/>
    <property type="project" value="Ensembl"/>
</dbReference>
<dbReference type="PANTHER" id="PTHR13624">
    <property type="entry name" value="RE42071P"/>
    <property type="match status" value="1"/>
</dbReference>
<name>A0A8B9BFP4_9AVES</name>
<gene>
    <name evidence="10" type="primary">TMEM161A</name>
</gene>
<dbReference type="GO" id="GO:0016020">
    <property type="term" value="C:membrane"/>
    <property type="evidence" value="ECO:0007669"/>
    <property type="project" value="UniProtKB-SubCell"/>
</dbReference>
<feature type="transmembrane region" description="Helical" evidence="9">
    <location>
        <begin position="165"/>
        <end position="184"/>
    </location>
</feature>
<evidence type="ECO:0000256" key="7">
    <source>
        <dbReference type="ARBA" id="ARBA00023180"/>
    </source>
</evidence>
<evidence type="ECO:0000313" key="11">
    <source>
        <dbReference type="Proteomes" id="UP000694426"/>
    </source>
</evidence>
<dbReference type="AlphaFoldDB" id="A0A8B9BFP4"/>
<evidence type="ECO:0000313" key="10">
    <source>
        <dbReference type="Ensembl" id="ENSABRP00000003603.1"/>
    </source>
</evidence>
<keyword evidence="5 9" id="KW-1133">Transmembrane helix</keyword>